<dbReference type="InterPro" id="IPR043502">
    <property type="entry name" value="DNA/RNA_pol_sf"/>
</dbReference>
<dbReference type="InterPro" id="IPR054722">
    <property type="entry name" value="PolX-like_BBD"/>
</dbReference>
<dbReference type="PANTHER" id="PTHR42648:SF11">
    <property type="entry name" value="TRANSPOSON TY4-P GAG-POL POLYPROTEIN"/>
    <property type="match status" value="1"/>
</dbReference>
<evidence type="ECO:0000313" key="21">
    <source>
        <dbReference type="Proteomes" id="UP000237271"/>
    </source>
</evidence>
<dbReference type="Pfam" id="PF25597">
    <property type="entry name" value="SH3_retrovirus"/>
    <property type="match status" value="1"/>
</dbReference>
<dbReference type="GO" id="GO:0046872">
    <property type="term" value="F:metal ion binding"/>
    <property type="evidence" value="ECO:0007669"/>
    <property type="project" value="UniProtKB-KW"/>
</dbReference>
<evidence type="ECO:0000256" key="4">
    <source>
        <dbReference type="ARBA" id="ARBA00022722"/>
    </source>
</evidence>
<evidence type="ECO:0000256" key="13">
    <source>
        <dbReference type="ARBA" id="ARBA00022918"/>
    </source>
</evidence>
<evidence type="ECO:0000256" key="3">
    <source>
        <dbReference type="ARBA" id="ARBA00022670"/>
    </source>
</evidence>
<dbReference type="GO" id="GO:0015074">
    <property type="term" value="P:DNA integration"/>
    <property type="evidence" value="ECO:0007669"/>
    <property type="project" value="UniProtKB-KW"/>
</dbReference>
<feature type="region of interest" description="Disordered" evidence="18">
    <location>
        <begin position="437"/>
        <end position="457"/>
    </location>
</feature>
<evidence type="ECO:0000313" key="20">
    <source>
        <dbReference type="EMBL" id="POM71775.1"/>
    </source>
</evidence>
<comment type="caution">
    <text evidence="20">The sequence shown here is derived from an EMBL/GenBank/DDBJ whole genome shotgun (WGS) entry which is preliminary data.</text>
</comment>
<dbReference type="InterPro" id="IPR001584">
    <property type="entry name" value="Integrase_cat-core"/>
</dbReference>
<dbReference type="Gene3D" id="3.30.420.10">
    <property type="entry name" value="Ribonuclease H-like superfamily/Ribonuclease H"/>
    <property type="match status" value="1"/>
</dbReference>
<keyword evidence="16" id="KW-0233">DNA recombination</keyword>
<dbReference type="GO" id="GO:0004190">
    <property type="term" value="F:aspartic-type endopeptidase activity"/>
    <property type="evidence" value="ECO:0007669"/>
    <property type="project" value="UniProtKB-KW"/>
</dbReference>
<feature type="compositionally biased region" description="Basic and acidic residues" evidence="18">
    <location>
        <begin position="759"/>
        <end position="772"/>
    </location>
</feature>
<keyword evidence="14" id="KW-0808">Transferase</keyword>
<dbReference type="SUPFAM" id="SSF53098">
    <property type="entry name" value="Ribonuclease H-like"/>
    <property type="match status" value="1"/>
</dbReference>
<name>A0A2P4Y1T8_9STRA</name>
<keyword evidence="17" id="KW-0511">Multifunctional enzyme</keyword>
<evidence type="ECO:0000256" key="14">
    <source>
        <dbReference type="ARBA" id="ARBA00022932"/>
    </source>
</evidence>
<evidence type="ECO:0000256" key="7">
    <source>
        <dbReference type="ARBA" id="ARBA00022750"/>
    </source>
</evidence>
<dbReference type="GO" id="GO:0005524">
    <property type="term" value="F:ATP binding"/>
    <property type="evidence" value="ECO:0007669"/>
    <property type="project" value="UniProtKB-KW"/>
</dbReference>
<keyword evidence="14" id="KW-0548">Nucleotidyltransferase</keyword>
<keyword evidence="15" id="KW-0917">Virion maturation</keyword>
<dbReference type="InterPro" id="IPR012337">
    <property type="entry name" value="RNaseH-like_sf"/>
</dbReference>
<keyword evidence="4" id="KW-0540">Nuclease</keyword>
<proteinExistence type="predicted"/>
<dbReference type="GO" id="GO:0006310">
    <property type="term" value="P:DNA recombination"/>
    <property type="evidence" value="ECO:0007669"/>
    <property type="project" value="UniProtKB-KW"/>
</dbReference>
<evidence type="ECO:0000259" key="19">
    <source>
        <dbReference type="PROSITE" id="PS50994"/>
    </source>
</evidence>
<feature type="domain" description="Integrase catalytic" evidence="19">
    <location>
        <begin position="169"/>
        <end position="346"/>
    </location>
</feature>
<keyword evidence="2" id="KW-1188">Viral release from host cell</keyword>
<dbReference type="GO" id="GO:0003964">
    <property type="term" value="F:RNA-directed DNA polymerase activity"/>
    <property type="evidence" value="ECO:0007669"/>
    <property type="project" value="UniProtKB-KW"/>
</dbReference>
<keyword evidence="6" id="KW-0547">Nucleotide-binding</keyword>
<evidence type="ECO:0000256" key="1">
    <source>
        <dbReference type="ARBA" id="ARBA00002180"/>
    </source>
</evidence>
<evidence type="ECO:0000256" key="17">
    <source>
        <dbReference type="ARBA" id="ARBA00023268"/>
    </source>
</evidence>
<evidence type="ECO:0000256" key="6">
    <source>
        <dbReference type="ARBA" id="ARBA00022741"/>
    </source>
</evidence>
<dbReference type="PANTHER" id="PTHR42648">
    <property type="entry name" value="TRANSPOSASE, PUTATIVE-RELATED"/>
    <property type="match status" value="1"/>
</dbReference>
<evidence type="ECO:0000256" key="15">
    <source>
        <dbReference type="ARBA" id="ARBA00023113"/>
    </source>
</evidence>
<keyword evidence="12" id="KW-0229">DNA integration</keyword>
<gene>
    <name evidence="20" type="ORF">PHPALM_11610</name>
</gene>
<evidence type="ECO:0000256" key="16">
    <source>
        <dbReference type="ARBA" id="ARBA00023172"/>
    </source>
</evidence>
<protein>
    <submittedName>
        <fullName evidence="20">Integrase catalytic core protein</fullName>
    </submittedName>
</protein>
<evidence type="ECO:0000256" key="10">
    <source>
        <dbReference type="ARBA" id="ARBA00022840"/>
    </source>
</evidence>
<dbReference type="InterPro" id="IPR013103">
    <property type="entry name" value="RVT_2"/>
</dbReference>
<dbReference type="GO" id="GO:0003887">
    <property type="term" value="F:DNA-directed DNA polymerase activity"/>
    <property type="evidence" value="ECO:0007669"/>
    <property type="project" value="UniProtKB-KW"/>
</dbReference>
<evidence type="ECO:0000256" key="11">
    <source>
        <dbReference type="ARBA" id="ARBA00022842"/>
    </source>
</evidence>
<dbReference type="Pfam" id="PF07727">
    <property type="entry name" value="RVT_2"/>
    <property type="match status" value="1"/>
</dbReference>
<keyword evidence="14" id="KW-0239">DNA-directed DNA polymerase</keyword>
<evidence type="ECO:0000256" key="5">
    <source>
        <dbReference type="ARBA" id="ARBA00022723"/>
    </source>
</evidence>
<accession>A0A2P4Y1T8</accession>
<evidence type="ECO:0000256" key="9">
    <source>
        <dbReference type="ARBA" id="ARBA00022801"/>
    </source>
</evidence>
<evidence type="ECO:0000256" key="2">
    <source>
        <dbReference type="ARBA" id="ARBA00022612"/>
    </source>
</evidence>
<dbReference type="InterPro" id="IPR036397">
    <property type="entry name" value="RNaseH_sf"/>
</dbReference>
<keyword evidence="21" id="KW-1185">Reference proteome</keyword>
<dbReference type="AlphaFoldDB" id="A0A2P4Y1T8"/>
<dbReference type="Pfam" id="PF00665">
    <property type="entry name" value="rve"/>
    <property type="match status" value="1"/>
</dbReference>
<dbReference type="Pfam" id="PF22936">
    <property type="entry name" value="Pol_BBD"/>
    <property type="match status" value="1"/>
</dbReference>
<evidence type="ECO:0000256" key="8">
    <source>
        <dbReference type="ARBA" id="ARBA00022759"/>
    </source>
</evidence>
<keyword evidence="13" id="KW-0695">RNA-directed DNA polymerase</keyword>
<evidence type="ECO:0000256" key="18">
    <source>
        <dbReference type="SAM" id="MobiDB-lite"/>
    </source>
</evidence>
<keyword evidence="11" id="KW-0460">Magnesium</keyword>
<keyword evidence="7" id="KW-0064">Aspartyl protease</keyword>
<keyword evidence="5" id="KW-0479">Metal-binding</keyword>
<reference evidence="20 21" key="1">
    <citation type="journal article" date="2017" name="Genome Biol. Evol.">
        <title>Phytophthora megakarya and P. palmivora, closely related causal agents of cacao black pod rot, underwent increases in genome sizes and gene numbers by different mechanisms.</title>
        <authorList>
            <person name="Ali S.S."/>
            <person name="Shao J."/>
            <person name="Lary D.J."/>
            <person name="Kronmiller B."/>
            <person name="Shen D."/>
            <person name="Strem M.D."/>
            <person name="Amoako-Attah I."/>
            <person name="Akrofi A.Y."/>
            <person name="Begoude B.A."/>
            <person name="Ten Hoopen G.M."/>
            <person name="Coulibaly K."/>
            <person name="Kebe B.I."/>
            <person name="Melnick R.L."/>
            <person name="Guiltinan M.J."/>
            <person name="Tyler B.M."/>
            <person name="Meinhardt L.W."/>
            <person name="Bailey B.A."/>
        </authorList>
    </citation>
    <scope>NUCLEOTIDE SEQUENCE [LARGE SCALE GENOMIC DNA]</scope>
    <source>
        <strain evidence="21">sbr112.9</strain>
    </source>
</reference>
<sequence length="864" mass="97479">MTSVRDKFMSMKGLKTPVRITIADGTKINAVATGTVSLKLMDGTTIKLSDVLYIPEVEGSLISVSKLVEKNVVAQFSKGKCVFRYGCTKVMEAMRCGNVYKLKTVGDDVCNVATTPRKEPWAVVHALLGHIPFKRYEQLLTMADGVPEVTDGVTSDALCAGCCMGKMRADDFPRYAEKLVKSAGVLVLVHTDLMGPMQTKTPGGCTYVVTFIDDYTRHVTVYFMKAKSDVLSKFKIFKAALENAMGQRIKRLRPDNGGEYTGRQFKAYLNNCGIKHEKTVPYTPQQNGLAEHMNRSLVEMARCMLYHESVDKKWWAEAVNTAAWIINRFPISVTIKIPYEIVYKTKPLLKNLKVFDALVYAHIPDEERRKLDAKAFKCRFMGYEDGVKVFRIMNATTGKVQIVRTVQFMETSTSGHLVVRQDEDEEPAITEDPEEISARKKQIVASSTSGTMKRQRRIQERAMVNEDQLEIENGQVMAAMEGVPKSYEETTTSADAKEWKKAIASELESLTANRTWKLVPRPTHQRPIGCRWVFTLKRNEEGDVIRHKARLMAKGYSQRHGIDYEEMFAPVAYLTSIRFEVEQCDVDTAFLYGKLEEEIYMELPEGLQELLSLTNTEGEGDVVCLLLQSLYGLKQASRVWNKTIDTHLKTMGFKAADADPCVYTRGEGDSECIVGLYMDDMLIASREKDIIASVKAGIAEKFRINDLGRARFILGIEMDYDMERKALPLRAYTESIINRFGQENAKPSLTPFDPSVHLTKADESQSDDDKAKMKSKPYRSLPHAPGMWNSTGHRSVAKLSRYLENPGQRHWDDGIKVVRYLLKSKDVTITYDGRMGIELTAYSDADWVGNCDDRRSVSGVKLMM</sequence>
<keyword evidence="8" id="KW-0255">Endonuclease</keyword>
<keyword evidence="10" id="KW-0067">ATP-binding</keyword>
<evidence type="ECO:0000256" key="12">
    <source>
        <dbReference type="ARBA" id="ARBA00022908"/>
    </source>
</evidence>
<feature type="region of interest" description="Disordered" evidence="18">
    <location>
        <begin position="747"/>
        <end position="785"/>
    </location>
</feature>
<dbReference type="SUPFAM" id="SSF56672">
    <property type="entry name" value="DNA/RNA polymerases"/>
    <property type="match status" value="1"/>
</dbReference>
<organism evidence="20 21">
    <name type="scientific">Phytophthora palmivora</name>
    <dbReference type="NCBI Taxonomy" id="4796"/>
    <lineage>
        <taxon>Eukaryota</taxon>
        <taxon>Sar</taxon>
        <taxon>Stramenopiles</taxon>
        <taxon>Oomycota</taxon>
        <taxon>Peronosporomycetes</taxon>
        <taxon>Peronosporales</taxon>
        <taxon>Peronosporaceae</taxon>
        <taxon>Phytophthora</taxon>
    </lineage>
</organism>
<dbReference type="GO" id="GO:0003676">
    <property type="term" value="F:nucleic acid binding"/>
    <property type="evidence" value="ECO:0007669"/>
    <property type="project" value="InterPro"/>
</dbReference>
<keyword evidence="3" id="KW-0645">Protease</keyword>
<dbReference type="GO" id="GO:0006508">
    <property type="term" value="P:proteolysis"/>
    <property type="evidence" value="ECO:0007669"/>
    <property type="project" value="UniProtKB-KW"/>
</dbReference>
<dbReference type="InterPro" id="IPR039537">
    <property type="entry name" value="Retrotran_Ty1/copia-like"/>
</dbReference>
<dbReference type="GO" id="GO:0004519">
    <property type="term" value="F:endonuclease activity"/>
    <property type="evidence" value="ECO:0007669"/>
    <property type="project" value="UniProtKB-KW"/>
</dbReference>
<dbReference type="EMBL" id="NCKW01006412">
    <property type="protein sequence ID" value="POM71775.1"/>
    <property type="molecule type" value="Genomic_DNA"/>
</dbReference>
<dbReference type="InterPro" id="IPR057670">
    <property type="entry name" value="SH3_retrovirus"/>
</dbReference>
<dbReference type="PROSITE" id="PS50994">
    <property type="entry name" value="INTEGRASE"/>
    <property type="match status" value="1"/>
</dbReference>
<dbReference type="OrthoDB" id="413361at2759"/>
<keyword evidence="9" id="KW-0378">Hydrolase</keyword>
<dbReference type="Proteomes" id="UP000237271">
    <property type="component" value="Unassembled WGS sequence"/>
</dbReference>
<comment type="function">
    <text evidence="1">The aspartyl protease (PR) mediates the proteolytic cleavages of the Gag and Gag-Pol polyproteins after assembly of the VLP.</text>
</comment>